<reference evidence="3 4" key="1">
    <citation type="journal article" date="2023" name="Limnol Oceanogr Lett">
        <title>Environmental adaptations by the intertidal Antarctic cyanobacterium Halotia branconii CENA392 as revealed using long-read genome sequencing.</title>
        <authorList>
            <person name="Dextro R.B."/>
            <person name="Delbaje E."/>
            <person name="Freitas P.N.N."/>
            <person name="Geraldes V."/>
            <person name="Pinto E."/>
            <person name="Long P.F."/>
            <person name="Fiore M.F."/>
        </authorList>
    </citation>
    <scope>NUCLEOTIDE SEQUENCE [LARGE SCALE GENOMIC DNA]</scope>
    <source>
        <strain evidence="3 4">CENA392</strain>
    </source>
</reference>
<dbReference type="PROSITE" id="PS51257">
    <property type="entry name" value="PROKAR_LIPOPROTEIN"/>
    <property type="match status" value="1"/>
</dbReference>
<feature type="signal peptide" evidence="2">
    <location>
        <begin position="1"/>
        <end position="19"/>
    </location>
</feature>
<feature type="compositionally biased region" description="Pro residues" evidence="1">
    <location>
        <begin position="350"/>
        <end position="373"/>
    </location>
</feature>
<organism evidence="3 4">
    <name type="scientific">Halotia branconii CENA392</name>
    <dbReference type="NCBI Taxonomy" id="1539056"/>
    <lineage>
        <taxon>Bacteria</taxon>
        <taxon>Bacillati</taxon>
        <taxon>Cyanobacteriota</taxon>
        <taxon>Cyanophyceae</taxon>
        <taxon>Nostocales</taxon>
        <taxon>Nodulariaceae</taxon>
        <taxon>Halotia</taxon>
    </lineage>
</organism>
<sequence length="437" mass="46701">MLKSTVQNITILFSSVAVAFSACQAATAQPVGLDVGGRYRIPPGQEPEYLRYQLEHNNDLRQIRVIPGCSVGYGLSCNKTGTVLERIISSNGGPSYQEMLIRAAGGQQNYSNFATFYGNDPNLDQIPYASFWQEPSPSIVDRYQYVLGQSVSRSPVQGLGTVTKNFAWAPLSRNSNSLSPRDGLLDLKYSYGRVLLNEVAKVPNLKQQIDSLDLPPDMRQYYFNTISSGLRALNAGNEQGLQNSILKIFSFPYSPTSIVGGEFGRVPINPPDQIAEGIPLPGEVISINPIFSEGVDVVAPPDTPLAFEDFIQPAGGAGFPVLPVLGGLGLLALLLSLGGGDNGDSSSSQPIPPGGDIPPGVIVPPPSPNPNPPECDLTPGGNGQVVGVPCDNNVPPPPPEVKRVMEPSALKAIVLLTLMMCILNRKQRTRQIKSLSN</sequence>
<evidence type="ECO:0000313" key="4">
    <source>
        <dbReference type="Proteomes" id="UP001223520"/>
    </source>
</evidence>
<proteinExistence type="predicted"/>
<dbReference type="RefSeq" id="WP_281484639.1">
    <property type="nucleotide sequence ID" value="NZ_CP124543.1"/>
</dbReference>
<accession>A0AAJ6PB35</accession>
<evidence type="ECO:0000313" key="3">
    <source>
        <dbReference type="EMBL" id="WGV27401.1"/>
    </source>
</evidence>
<keyword evidence="2" id="KW-0732">Signal</keyword>
<gene>
    <name evidence="3" type="ORF">QI031_07905</name>
</gene>
<dbReference type="Proteomes" id="UP001223520">
    <property type="component" value="Chromosome"/>
</dbReference>
<keyword evidence="4" id="KW-1185">Reference proteome</keyword>
<feature type="chain" id="PRO_5042597671" evidence="2">
    <location>
        <begin position="20"/>
        <end position="437"/>
    </location>
</feature>
<protein>
    <submittedName>
        <fullName evidence="3">Uncharacterized protein</fullName>
    </submittedName>
</protein>
<dbReference type="AlphaFoldDB" id="A0AAJ6PB35"/>
<dbReference type="EMBL" id="CP124543">
    <property type="protein sequence ID" value="WGV27401.1"/>
    <property type="molecule type" value="Genomic_DNA"/>
</dbReference>
<name>A0AAJ6PB35_9CYAN</name>
<evidence type="ECO:0000256" key="1">
    <source>
        <dbReference type="SAM" id="MobiDB-lite"/>
    </source>
</evidence>
<dbReference type="KEGG" id="hbq:QI031_07905"/>
<feature type="region of interest" description="Disordered" evidence="1">
    <location>
        <begin position="342"/>
        <end position="380"/>
    </location>
</feature>
<evidence type="ECO:0000256" key="2">
    <source>
        <dbReference type="SAM" id="SignalP"/>
    </source>
</evidence>